<organism evidence="2 3">
    <name type="scientific">Clostridium tarantellae</name>
    <dbReference type="NCBI Taxonomy" id="39493"/>
    <lineage>
        <taxon>Bacteria</taxon>
        <taxon>Bacillati</taxon>
        <taxon>Bacillota</taxon>
        <taxon>Clostridia</taxon>
        <taxon>Eubacteriales</taxon>
        <taxon>Clostridiaceae</taxon>
        <taxon>Clostridium</taxon>
    </lineage>
</organism>
<dbReference type="EMBL" id="WHJC01000672">
    <property type="protein sequence ID" value="MPQ45365.1"/>
    <property type="molecule type" value="Genomic_DNA"/>
</dbReference>
<evidence type="ECO:0000313" key="2">
    <source>
        <dbReference type="EMBL" id="MPQ45365.1"/>
    </source>
</evidence>
<feature type="transmembrane region" description="Helical" evidence="1">
    <location>
        <begin position="12"/>
        <end position="32"/>
    </location>
</feature>
<dbReference type="RefSeq" id="WP_152892541.1">
    <property type="nucleotide sequence ID" value="NZ_WHJC01000672.1"/>
</dbReference>
<reference evidence="2 3" key="1">
    <citation type="submission" date="2019-10" db="EMBL/GenBank/DDBJ databases">
        <title>The Genome Sequence of Clostridium tarantellae Isolated from Fish Brain.</title>
        <authorList>
            <person name="Bano L."/>
            <person name="Kiel M."/>
            <person name="Sales G."/>
            <person name="Doxey A.C."/>
            <person name="Mansfield M.J."/>
            <person name="Schiavone M."/>
            <person name="Rossetto O."/>
            <person name="Pirazzini M."/>
            <person name="Dobrindt U."/>
            <person name="Montecucco C."/>
        </authorList>
    </citation>
    <scope>NUCLEOTIDE SEQUENCE [LARGE SCALE GENOMIC DNA]</scope>
    <source>
        <strain evidence="2 3">DSM 3997</strain>
    </source>
</reference>
<comment type="caution">
    <text evidence="2">The sequence shown here is derived from an EMBL/GenBank/DDBJ whole genome shotgun (WGS) entry which is preliminary data.</text>
</comment>
<sequence length="86" mass="10499">MSKLKFKNKVRFMSLLSFISTFSVIFLIIALILKIYFLWFFLALIYFICTFIEDIIWKCPNCNRKLPKEKPVYYIEKCIYCNYNLK</sequence>
<dbReference type="AlphaFoldDB" id="A0A6I1MPL6"/>
<accession>A0A6I1MPL6</accession>
<keyword evidence="1" id="KW-1133">Transmembrane helix</keyword>
<protein>
    <submittedName>
        <fullName evidence="2">Uncharacterized protein</fullName>
    </submittedName>
</protein>
<gene>
    <name evidence="2" type="ORF">GBZ86_16805</name>
</gene>
<evidence type="ECO:0000256" key="1">
    <source>
        <dbReference type="SAM" id="Phobius"/>
    </source>
</evidence>
<dbReference type="Proteomes" id="UP000430345">
    <property type="component" value="Unassembled WGS sequence"/>
</dbReference>
<keyword evidence="1" id="KW-0812">Transmembrane</keyword>
<name>A0A6I1MPL6_9CLOT</name>
<keyword evidence="1" id="KW-0472">Membrane</keyword>
<keyword evidence="3" id="KW-1185">Reference proteome</keyword>
<feature type="transmembrane region" description="Helical" evidence="1">
    <location>
        <begin position="38"/>
        <end position="57"/>
    </location>
</feature>
<evidence type="ECO:0000313" key="3">
    <source>
        <dbReference type="Proteomes" id="UP000430345"/>
    </source>
</evidence>
<proteinExistence type="predicted"/>